<organism evidence="3 4">
    <name type="scientific">Neisseria musculi</name>
    <dbReference type="NCBI Taxonomy" id="1815583"/>
    <lineage>
        <taxon>Bacteria</taxon>
        <taxon>Pseudomonadati</taxon>
        <taxon>Pseudomonadota</taxon>
        <taxon>Betaproteobacteria</taxon>
        <taxon>Neisseriales</taxon>
        <taxon>Neisseriaceae</taxon>
        <taxon>Neisseria</taxon>
    </lineage>
</organism>
<evidence type="ECO:0000256" key="2">
    <source>
        <dbReference type="RuleBase" id="RU362080"/>
    </source>
</evidence>
<dbReference type="AlphaFoldDB" id="A0A7H1MDT7"/>
<protein>
    <recommendedName>
        <fullName evidence="2">Antitoxin</fullName>
    </recommendedName>
</protein>
<reference evidence="3" key="1">
    <citation type="submission" date="2024-06" db="EMBL/GenBank/DDBJ databases">
        <title>Complete Genome Sequence of mouse commensal type strain Neisseria musculi.</title>
        <authorList>
            <person name="Thapa E."/>
            <person name="Aluvathingal J."/>
            <person name="Nadendla S."/>
            <person name="Mehta A."/>
            <person name="Tettelin H."/>
            <person name="Weyand N.J."/>
        </authorList>
    </citation>
    <scope>NUCLEOTIDE SEQUENCE</scope>
    <source>
        <strain evidence="3">NW831</strain>
    </source>
</reference>
<dbReference type="Proteomes" id="UP000516412">
    <property type="component" value="Chromosome"/>
</dbReference>
<dbReference type="RefSeq" id="WP_187000989.1">
    <property type="nucleotide sequence ID" value="NZ_CP060414.2"/>
</dbReference>
<sequence>MRTMTASNAQNNFGDLLDTVRREPVLLTKNKRPVGVFVSLEDLQGTYLAEMLIEKEGGYDEWVQAKVGKSLARFQKDGTRGKAAADAHTDALDNIRNKLQNR</sequence>
<dbReference type="InterPro" id="IPR036165">
    <property type="entry name" value="YefM-like_sf"/>
</dbReference>
<comment type="function">
    <text evidence="2">Antitoxin component of a type II toxin-antitoxin (TA) system.</text>
</comment>
<comment type="similarity">
    <text evidence="1 2">Belongs to the phD/YefM antitoxin family.</text>
</comment>
<dbReference type="KEGG" id="nmus:H7A79_0497"/>
<evidence type="ECO:0000256" key="1">
    <source>
        <dbReference type="ARBA" id="ARBA00009981"/>
    </source>
</evidence>
<evidence type="ECO:0000313" key="3">
    <source>
        <dbReference type="EMBL" id="QNT59802.1"/>
    </source>
</evidence>
<keyword evidence="4" id="KW-1185">Reference proteome</keyword>
<dbReference type="Pfam" id="PF02604">
    <property type="entry name" value="PhdYeFM_antitox"/>
    <property type="match status" value="1"/>
</dbReference>
<gene>
    <name evidence="3" type="ORF">H7A79_0497</name>
</gene>
<evidence type="ECO:0000313" key="4">
    <source>
        <dbReference type="Proteomes" id="UP000516412"/>
    </source>
</evidence>
<name>A0A7H1MDT7_9NEIS</name>
<dbReference type="NCBIfam" id="TIGR01552">
    <property type="entry name" value="phd_fam"/>
    <property type="match status" value="1"/>
</dbReference>
<accession>A0A7H1MDT7</accession>
<dbReference type="InterPro" id="IPR006442">
    <property type="entry name" value="Antitoxin_Phd/YefM"/>
</dbReference>
<dbReference type="EMBL" id="CP060414">
    <property type="protein sequence ID" value="QNT59802.1"/>
    <property type="molecule type" value="Genomic_DNA"/>
</dbReference>
<dbReference type="Gene3D" id="3.40.1620.10">
    <property type="entry name" value="YefM-like domain"/>
    <property type="match status" value="1"/>
</dbReference>
<dbReference type="SUPFAM" id="SSF143120">
    <property type="entry name" value="YefM-like"/>
    <property type="match status" value="1"/>
</dbReference>
<proteinExistence type="inferred from homology"/>